<dbReference type="SUPFAM" id="SSF49899">
    <property type="entry name" value="Concanavalin A-like lectins/glucanases"/>
    <property type="match status" value="2"/>
</dbReference>
<dbReference type="FunFam" id="2.60.40.60:FF:000138">
    <property type="entry name" value="FAT atypical cadherin 4"/>
    <property type="match status" value="1"/>
</dbReference>
<keyword evidence="11" id="KW-0325">Glycoprotein</keyword>
<comment type="caution">
    <text evidence="13">Lacks conserved residue(s) required for the propagation of feature annotation.</text>
</comment>
<feature type="compositionally biased region" description="Basic and acidic residues" evidence="14">
    <location>
        <begin position="2088"/>
        <end position="2097"/>
    </location>
</feature>
<evidence type="ECO:0000313" key="20">
    <source>
        <dbReference type="Proteomes" id="UP000327493"/>
    </source>
</evidence>
<evidence type="ECO:0000256" key="15">
    <source>
        <dbReference type="SAM" id="Phobius"/>
    </source>
</evidence>
<dbReference type="FunFam" id="2.60.40.60:FF:000106">
    <property type="entry name" value="FAT atypical cadherin 4"/>
    <property type="match status" value="1"/>
</dbReference>
<evidence type="ECO:0000256" key="14">
    <source>
        <dbReference type="SAM" id="MobiDB-lite"/>
    </source>
</evidence>
<keyword evidence="7" id="KW-0130">Cell adhesion</keyword>
<feature type="domain" description="Cadherin" evidence="18">
    <location>
        <begin position="129"/>
        <end position="229"/>
    </location>
</feature>
<feature type="region of interest" description="Disordered" evidence="14">
    <location>
        <begin position="2248"/>
        <end position="2277"/>
    </location>
</feature>
<dbReference type="PROSITE" id="PS01186">
    <property type="entry name" value="EGF_2"/>
    <property type="match status" value="1"/>
</dbReference>
<dbReference type="Pfam" id="PF02210">
    <property type="entry name" value="Laminin_G_2"/>
    <property type="match status" value="2"/>
</dbReference>
<dbReference type="SUPFAM" id="SSF49313">
    <property type="entry name" value="Cadherin-like"/>
    <property type="match status" value="13"/>
</dbReference>
<dbReference type="GO" id="GO:0051239">
    <property type="term" value="P:regulation of multicellular organismal process"/>
    <property type="evidence" value="ECO:0007669"/>
    <property type="project" value="UniProtKB-ARBA"/>
</dbReference>
<dbReference type="InterPro" id="IPR002126">
    <property type="entry name" value="Cadherin-like_dom"/>
</dbReference>
<evidence type="ECO:0000256" key="4">
    <source>
        <dbReference type="ARBA" id="ARBA00022729"/>
    </source>
</evidence>
<dbReference type="FunFam" id="2.60.40.60:FF:000037">
    <property type="entry name" value="FAT atypical cadherin 1"/>
    <property type="match status" value="1"/>
</dbReference>
<name>A0A5J5D7N9_9PERO</name>
<feature type="disulfide bond" evidence="13">
    <location>
        <begin position="1740"/>
        <end position="1749"/>
    </location>
</feature>
<evidence type="ECO:0000259" key="17">
    <source>
        <dbReference type="PROSITE" id="PS50026"/>
    </source>
</evidence>
<feature type="domain" description="EGF-like" evidence="17">
    <location>
        <begin position="1714"/>
        <end position="1750"/>
    </location>
</feature>
<dbReference type="Gene3D" id="2.10.25.10">
    <property type="entry name" value="Laminin"/>
    <property type="match status" value="3"/>
</dbReference>
<dbReference type="GO" id="GO:0001736">
    <property type="term" value="P:establishment of planar polarity"/>
    <property type="evidence" value="ECO:0007669"/>
    <property type="project" value="UniProtKB-ARBA"/>
</dbReference>
<feature type="domain" description="Laminin G" evidence="16">
    <location>
        <begin position="1768"/>
        <end position="1949"/>
    </location>
</feature>
<feature type="compositionally biased region" description="Basic residues" evidence="14">
    <location>
        <begin position="2098"/>
        <end position="2107"/>
    </location>
</feature>
<feature type="domain" description="Cadherin" evidence="18">
    <location>
        <begin position="1171"/>
        <end position="1278"/>
    </location>
</feature>
<dbReference type="SMART" id="SM00181">
    <property type="entry name" value="EGF"/>
    <property type="match status" value="3"/>
</dbReference>
<evidence type="ECO:0000256" key="1">
    <source>
        <dbReference type="ARBA" id="ARBA00004167"/>
    </source>
</evidence>
<dbReference type="FunFam" id="2.10.25.10:FF:000066">
    <property type="entry name" value="FAT atypical cadherin 4"/>
    <property type="match status" value="1"/>
</dbReference>
<dbReference type="InterPro" id="IPR020894">
    <property type="entry name" value="Cadherin_CS"/>
</dbReference>
<dbReference type="FunFam" id="2.60.40.60:FF:000080">
    <property type="entry name" value="FAT atypical cadherin 1"/>
    <property type="match status" value="1"/>
</dbReference>
<evidence type="ECO:0000256" key="10">
    <source>
        <dbReference type="ARBA" id="ARBA00023157"/>
    </source>
</evidence>
<dbReference type="GO" id="GO:0120036">
    <property type="term" value="P:plasma membrane bounded cell projection organization"/>
    <property type="evidence" value="ECO:0007669"/>
    <property type="project" value="UniProtKB-ARBA"/>
</dbReference>
<feature type="compositionally biased region" description="Polar residues" evidence="14">
    <location>
        <begin position="2248"/>
        <end position="2262"/>
    </location>
</feature>
<keyword evidence="8 15" id="KW-1133">Transmembrane helix</keyword>
<keyword evidence="9 15" id="KW-0472">Membrane</keyword>
<dbReference type="InterPro" id="IPR015919">
    <property type="entry name" value="Cadherin-like_sf"/>
</dbReference>
<evidence type="ECO:0008006" key="21">
    <source>
        <dbReference type="Google" id="ProtNLM"/>
    </source>
</evidence>
<feature type="domain" description="EGF-like" evidence="17">
    <location>
        <begin position="1490"/>
        <end position="1526"/>
    </location>
</feature>
<evidence type="ECO:0000256" key="9">
    <source>
        <dbReference type="ARBA" id="ARBA00023136"/>
    </source>
</evidence>
<dbReference type="FunFam" id="2.60.40.60:FF:000024">
    <property type="entry name" value="FAT atypical cadherin 3"/>
    <property type="match status" value="1"/>
</dbReference>
<organism evidence="19 20">
    <name type="scientific">Etheostoma spectabile</name>
    <name type="common">orangethroat darter</name>
    <dbReference type="NCBI Taxonomy" id="54343"/>
    <lineage>
        <taxon>Eukaryota</taxon>
        <taxon>Metazoa</taxon>
        <taxon>Chordata</taxon>
        <taxon>Craniata</taxon>
        <taxon>Vertebrata</taxon>
        <taxon>Euteleostomi</taxon>
        <taxon>Actinopterygii</taxon>
        <taxon>Neopterygii</taxon>
        <taxon>Teleostei</taxon>
        <taxon>Neoteleostei</taxon>
        <taxon>Acanthomorphata</taxon>
        <taxon>Eupercaria</taxon>
        <taxon>Perciformes</taxon>
        <taxon>Percoidei</taxon>
        <taxon>Percidae</taxon>
        <taxon>Etheostomatinae</taxon>
        <taxon>Etheostoma</taxon>
    </lineage>
</organism>
<comment type="subcellular location">
    <subcellularLocation>
        <location evidence="1">Membrane</location>
        <topology evidence="1">Single-pass membrane protein</topology>
    </subcellularLocation>
</comment>
<keyword evidence="4" id="KW-0732">Signal</keyword>
<dbReference type="CDD" id="cd11304">
    <property type="entry name" value="Cadherin_repeat"/>
    <property type="match status" value="11"/>
</dbReference>
<dbReference type="PROSITE" id="PS50026">
    <property type="entry name" value="EGF_3"/>
    <property type="match status" value="4"/>
</dbReference>
<sequence>SPSLSGTGTVTVLVDDVNDNVPVFTSSAFHTTIMENAPTGTDVLLVNSSDADVGINGVISYSLTGGHGQFSINPATGQIITSSLLDREDRANYQLLVVATDGGQPQGLSSSATVSVTVADINDNPPHFHHHPYVTHIPASTAAGSLVFAVTVTDEDSGSNAQLHYSLIGRNSERFKIDPVRGAITAIEKLTGSSEVTLTVRVKDSGANPKTDTTTVTVRFVTGGNFPVIKLKEHAYTFPESQPINHVVTTVTGSSMRGGALSYYIASGNLDNAFHIDQLSGELSIRHPLDYEHIQKYVLWIEARDQGFPPYSSYEKVELTVLDVNDNHPVFDKDPFHAEILENLAPKRVLMVSAVDLDSGPNGQLEYAIIDGNKENSFNINRATGEIRTTRPLDREKVAQYTLKVKATDRGLPPKNTAVKVLINILDVNDNAPRFSKIFSATVAENAPVGYTVTRVTTTDEDAGSNAISRYSITDTSLPFNINPNTGDITISRPLNREDTDHYIVKVSAHDSGWTVSTDVTIFVTDINDNAPRFSRPSYYLDYPELTEVGSLVAQVSATDPDEGFNGKIFYFIRSQSEFFRINASSGEIFVKQQLKYQNSTGASSININRHSFIVTASDRAVKPLMSETTVIVNIVDSNDNPPEFDSPSYFTPVTKSVKVGTRLIRVVAHDKKDFGLNSEVEYLITGGNSSSKFKLDKTSGWITVASSLTSEMNTFFLIDITANDRGNPPLSTRTSVRIAVTEENHHTPEFSQSQISATVPESLVVGTAIRTLSARDKDKEMNGLITYNITSGNEKGLFSLNSKTGVLSLAHPLDFEEMQQHELRVSATDGGWIAKTSYVSVAVHVTDVNDNPPVFDPDEYFPIVQENVPSGTTVVKMNATDRDSGANAVMAYVIQSSDSDLFVIDPNTGTITTQGFLDYEAKQVYHLTVKAFNVPDEERCSFANVNIQLKGANEYVPRFVSKQYYFEISEAAPKGTVVGEVFASDRDQGDDGVVYYLIFGKSRRKGFGINKKTGQIYVTGTLDREKEEKISLRVLAKNAGSIRGADIDEVFVNITILDANDPPVFTQELYDVQVSEGLSPGGLVTFVSAEDSDSVPSWSRFSYSIAPEFDKNVFTINSKTGQVSVAAELDRETTPVYNLTVLAVDTGTPPATGSTTVIVNLEDINDNGPTLTTTYAEVMENQKAGVVVATLTASDTDLPPNQGPFLYSILSSGSANSYFSLSQAGVLTTSREIDREQISDFYLSVVIKDSGVPQMSSTGTIHVKINDQNDNPSEPRSMEIFVHYFGKMFPGGSLGDVKPQDPDIQDRFHCSLIPPSSGLFNIPTGTCNLNSKSRSTDGTFELTVRSSDGVHGSVSNTARVLFMGFTNATVDNSILIRLQSQGVKSFLTNHYLSFLRIANSQLAGLGTGVLLYGAFELNNQTFLMAAVKRGHGQYVNPSGVATFFQSIKDILYRQSGVQIDAVDHDPCTRNPCQNGGSCKRRLSKTCDSIINHCECNPCFNGGSCQNRVDGYYCHCPFGVFGKHCELNSYGFEELSYMEFPSLDPNNNYIYIKFATLKSNALLMYNHDNQTGDKAEFLALEIFEGRMRFSFNLGSGTYKLMTMIKVSDGKFHTVIARRAGMAASLTVDLCGDDHEPGYCAVSNVAVHTDWILDVQPNRLSVGGVRSIEPVLHRRGQVATHDFVGCIMEFAVNGRPLEPSQALASRGILDRCPRLEGACTASPCRHGGTCLDHWSWQQCQCVDGFTGKYCEKYMTADTALSLDGSGRLDYSLRQGPKRDVLLRQSLQGGTSDPAGPSSLEVKFRTRSKTGTLLHVQESSNYTTVKLRNGNIHYVSDAGVGGKVERTVGEAVLSDGQWHTLQLIKNVSATVLQVDGSHPRVIQHATQDFGGLGVLIFSLGGIPPGPAQQKTAAGFDGCLAYVKYNGENLPFTGEHSLVTLTKTSSSVKIGCRGPNLCESSPCWDGLMCVNQWYTYQCVPPGDCSSNPCQNHGSCVPDPRSGFTCICSEFYTGKTCETLVACLGVLCPQGNVCKSANNGGFVCSPSPTAETMVLPIWAVPAIVGSCATVLALVVLSLILCNHCKGRNKTKVPREANEKKPKEKKKKKKKKGSENVAFDDPDNIPPYGDDMTVRKQPEGNPKPDIIERENPYLIYDETDIPHNNETVPSAPCVPCNGPEADIEHYDIDNASSIAPSDADIIQHYKQFRSHTPKFSIQRHSPLGFARQSPLPLGATSYTYQPQYTQALRSTPLSHSHSACPTPNPLSRHSPAPFTKPSSFYRNTPTRELNLARREGSPLDLHNDMCQPPPMFNYATRLGRRSKSPQTMASHGHTSRPGSRLKQPIEQIPLETGPPVGLSIEEVERLNTPRPRNPSICSADHGRSSSEEDCRRPLSRVRNPADGIPAPESSSESDSHDSFTCSEMEYDRDKPVSYSSRVPKLSQVNESDADDEDYGGRLKQRRYSSRRAEGGPGIPQMPPTEQHYTLPHKLGQQAGGFNWDNLLNWGPGFGHYVDVFKDLALLPENAAARDIEMNSGDGSVTILNEGEAEQYV</sequence>
<dbReference type="FunFam" id="2.60.120.200:FF:000030">
    <property type="entry name" value="FAT atypical cadherin 4"/>
    <property type="match status" value="1"/>
</dbReference>
<evidence type="ECO:0000259" key="18">
    <source>
        <dbReference type="PROSITE" id="PS50268"/>
    </source>
</evidence>
<dbReference type="PROSITE" id="PS00022">
    <property type="entry name" value="EGF_1"/>
    <property type="match status" value="4"/>
</dbReference>
<evidence type="ECO:0000259" key="16">
    <source>
        <dbReference type="PROSITE" id="PS50025"/>
    </source>
</evidence>
<evidence type="ECO:0000256" key="7">
    <source>
        <dbReference type="ARBA" id="ARBA00022889"/>
    </source>
</evidence>
<dbReference type="PANTHER" id="PTHR24025">
    <property type="entry name" value="DESMOGLEIN FAMILY MEMBER"/>
    <property type="match status" value="1"/>
</dbReference>
<evidence type="ECO:0000256" key="5">
    <source>
        <dbReference type="ARBA" id="ARBA00022737"/>
    </source>
</evidence>
<dbReference type="InterPro" id="IPR050971">
    <property type="entry name" value="Cadherin-domain_protein"/>
</dbReference>
<keyword evidence="6 12" id="KW-0106">Calcium</keyword>
<dbReference type="PROSITE" id="PS00232">
    <property type="entry name" value="CADHERIN_1"/>
    <property type="match status" value="6"/>
</dbReference>
<keyword evidence="20" id="KW-1185">Reference proteome</keyword>
<feature type="non-terminal residue" evidence="19">
    <location>
        <position position="1"/>
    </location>
</feature>
<feature type="domain" description="Cadherin" evidence="18">
    <location>
        <begin position="857"/>
        <end position="960"/>
    </location>
</feature>
<evidence type="ECO:0000256" key="3">
    <source>
        <dbReference type="ARBA" id="ARBA00022692"/>
    </source>
</evidence>
<feature type="domain" description="Cadherin" evidence="18">
    <location>
        <begin position="535"/>
        <end position="645"/>
    </location>
</feature>
<feature type="domain" description="Cadherin" evidence="18">
    <location>
        <begin position="435"/>
        <end position="534"/>
    </location>
</feature>
<feature type="disulfide bond" evidence="13">
    <location>
        <begin position="1516"/>
        <end position="1525"/>
    </location>
</feature>
<dbReference type="GO" id="GO:0007423">
    <property type="term" value="P:sensory organ development"/>
    <property type="evidence" value="ECO:0007669"/>
    <property type="project" value="UniProtKB-ARBA"/>
</dbReference>
<dbReference type="Gene3D" id="2.60.40.60">
    <property type="entry name" value="Cadherins"/>
    <property type="match status" value="12"/>
</dbReference>
<proteinExistence type="predicted"/>
<evidence type="ECO:0000256" key="8">
    <source>
        <dbReference type="ARBA" id="ARBA00022989"/>
    </source>
</evidence>
<feature type="domain" description="Cadherin" evidence="18">
    <location>
        <begin position="230"/>
        <end position="331"/>
    </location>
</feature>
<feature type="domain" description="Cadherin" evidence="18">
    <location>
        <begin position="646"/>
        <end position="751"/>
    </location>
</feature>
<feature type="domain" description="Laminin G" evidence="16">
    <location>
        <begin position="1527"/>
        <end position="1711"/>
    </location>
</feature>
<dbReference type="FunFam" id="2.60.40.60:FF:000180">
    <property type="entry name" value="FAT atypical cadherin 4"/>
    <property type="match status" value="1"/>
</dbReference>
<protein>
    <recommendedName>
        <fullName evidence="21">Protocadherin Fat 4</fullName>
    </recommendedName>
</protein>
<dbReference type="InterPro" id="IPR013320">
    <property type="entry name" value="ConA-like_dom_sf"/>
</dbReference>
<dbReference type="CDD" id="cd00110">
    <property type="entry name" value="LamG"/>
    <property type="match status" value="2"/>
</dbReference>
<keyword evidence="2 13" id="KW-0245">EGF-like domain</keyword>
<dbReference type="PROSITE" id="PS00010">
    <property type="entry name" value="ASX_HYDROXYL"/>
    <property type="match status" value="1"/>
</dbReference>
<dbReference type="PROSITE" id="PS50268">
    <property type="entry name" value="CADHERIN_2"/>
    <property type="match status" value="13"/>
</dbReference>
<feature type="domain" description="EGF-like" evidence="17">
    <location>
        <begin position="1977"/>
        <end position="2014"/>
    </location>
</feature>
<dbReference type="PANTHER" id="PTHR24025:SF23">
    <property type="entry name" value="NEURAL-CADHERIN"/>
    <property type="match status" value="1"/>
</dbReference>
<evidence type="ECO:0000256" key="12">
    <source>
        <dbReference type="PROSITE-ProRule" id="PRU00043"/>
    </source>
</evidence>
<feature type="domain" description="Cadherin" evidence="18">
    <location>
        <begin position="1067"/>
        <end position="1172"/>
    </location>
</feature>
<dbReference type="InterPro" id="IPR001791">
    <property type="entry name" value="Laminin_G"/>
</dbReference>
<dbReference type="EMBL" id="VOFY01000010">
    <property type="protein sequence ID" value="KAA8588595.1"/>
    <property type="molecule type" value="Genomic_DNA"/>
</dbReference>
<evidence type="ECO:0000256" key="2">
    <source>
        <dbReference type="ARBA" id="ARBA00022536"/>
    </source>
</evidence>
<feature type="domain" description="EGF-like" evidence="17">
    <location>
        <begin position="1464"/>
        <end position="1488"/>
    </location>
</feature>
<dbReference type="FunFam" id="2.60.40.60:FF:000116">
    <property type="entry name" value="Dachsous cadherin-related 2"/>
    <property type="match status" value="1"/>
</dbReference>
<feature type="disulfide bond" evidence="13">
    <location>
        <begin position="2004"/>
        <end position="2013"/>
    </location>
</feature>
<dbReference type="InterPro" id="IPR001881">
    <property type="entry name" value="EGF-like_Ca-bd_dom"/>
</dbReference>
<dbReference type="GO" id="GO:0050793">
    <property type="term" value="P:regulation of developmental process"/>
    <property type="evidence" value="ECO:0007669"/>
    <property type="project" value="UniProtKB-ARBA"/>
</dbReference>
<dbReference type="CDD" id="cd00054">
    <property type="entry name" value="EGF_CA"/>
    <property type="match status" value="3"/>
</dbReference>
<evidence type="ECO:0000256" key="13">
    <source>
        <dbReference type="PROSITE-ProRule" id="PRU00076"/>
    </source>
</evidence>
<keyword evidence="5" id="KW-0677">Repeat</keyword>
<feature type="domain" description="Cadherin" evidence="18">
    <location>
        <begin position="332"/>
        <end position="435"/>
    </location>
</feature>
<dbReference type="InterPro" id="IPR000152">
    <property type="entry name" value="EGF-type_Asp/Asn_hydroxyl_site"/>
</dbReference>
<dbReference type="FunFam" id="2.60.40.60:FF:000029">
    <property type="entry name" value="Cadherin EGF LAG seven-pass G-type receptor 3"/>
    <property type="match status" value="1"/>
</dbReference>
<dbReference type="Proteomes" id="UP000327493">
    <property type="component" value="Chromosome 10"/>
</dbReference>
<dbReference type="PROSITE" id="PS50025">
    <property type="entry name" value="LAM_G_DOMAIN"/>
    <property type="match status" value="2"/>
</dbReference>
<dbReference type="FunFam" id="2.60.40.60:FF:000010">
    <property type="entry name" value="Cadherin EGF LAG seven-pass G-type receptor 3"/>
    <property type="match status" value="1"/>
</dbReference>
<reference evidence="19 20" key="1">
    <citation type="submission" date="2019-08" db="EMBL/GenBank/DDBJ databases">
        <title>A chromosome-level genome assembly, high-density linkage maps, and genome scans reveal the genomic architecture of hybrid incompatibilities underlying speciation via character displacement in darters (Percidae: Etheostominae).</title>
        <authorList>
            <person name="Moran R.L."/>
            <person name="Catchen J.M."/>
            <person name="Fuller R.C."/>
        </authorList>
    </citation>
    <scope>NUCLEOTIDE SEQUENCE [LARGE SCALE GENOMIC DNA]</scope>
    <source>
        <strain evidence="19">EspeVRDwgs_2016</strain>
        <tissue evidence="19">Muscle</tissue>
    </source>
</reference>
<evidence type="ECO:0000313" key="19">
    <source>
        <dbReference type="EMBL" id="KAA8588595.1"/>
    </source>
</evidence>
<feature type="transmembrane region" description="Helical" evidence="15">
    <location>
        <begin position="2051"/>
        <end position="2077"/>
    </location>
</feature>
<dbReference type="InterPro" id="IPR000742">
    <property type="entry name" value="EGF"/>
</dbReference>
<dbReference type="PRINTS" id="PR00205">
    <property type="entry name" value="CADHERIN"/>
</dbReference>
<dbReference type="Gene3D" id="2.60.120.200">
    <property type="match status" value="2"/>
</dbReference>
<evidence type="ECO:0000256" key="6">
    <source>
        <dbReference type="ARBA" id="ARBA00022837"/>
    </source>
</evidence>
<dbReference type="SMART" id="SM00179">
    <property type="entry name" value="EGF_CA"/>
    <property type="match status" value="3"/>
</dbReference>
<dbReference type="FunFam" id="2.10.25.10:FF:000344">
    <property type="entry name" value="FAT atypical cadherin 4"/>
    <property type="match status" value="1"/>
</dbReference>
<dbReference type="FunFam" id="2.60.40.60:FF:000020">
    <property type="entry name" value="Dachsous cadherin-related 1b"/>
    <property type="match status" value="2"/>
</dbReference>
<feature type="region of interest" description="Disordered" evidence="14">
    <location>
        <begin position="2360"/>
        <end position="2473"/>
    </location>
</feature>
<comment type="caution">
    <text evidence="19">The sequence shown here is derived from an EMBL/GenBank/DDBJ whole genome shotgun (WGS) entry which is preliminary data.</text>
</comment>
<dbReference type="GO" id="GO:0005509">
    <property type="term" value="F:calcium ion binding"/>
    <property type="evidence" value="ECO:0007669"/>
    <property type="project" value="UniProtKB-UniRule"/>
</dbReference>
<dbReference type="GO" id="GO:0005911">
    <property type="term" value="C:cell-cell junction"/>
    <property type="evidence" value="ECO:0007669"/>
    <property type="project" value="TreeGrafter"/>
</dbReference>
<dbReference type="SMART" id="SM00112">
    <property type="entry name" value="CA"/>
    <property type="match status" value="12"/>
</dbReference>
<dbReference type="GO" id="GO:0005886">
    <property type="term" value="C:plasma membrane"/>
    <property type="evidence" value="ECO:0007669"/>
    <property type="project" value="InterPro"/>
</dbReference>
<feature type="domain" description="Cadherin" evidence="18">
    <location>
        <begin position="1"/>
        <end position="24"/>
    </location>
</feature>
<gene>
    <name evidence="19" type="ORF">FQN60_009940</name>
</gene>
<feature type="domain" description="Cadherin" evidence="18">
    <location>
        <begin position="752"/>
        <end position="856"/>
    </location>
</feature>
<dbReference type="GO" id="GO:0007163">
    <property type="term" value="P:establishment or maintenance of cell polarity"/>
    <property type="evidence" value="ECO:0007669"/>
    <property type="project" value="UniProtKB-ARBA"/>
</dbReference>
<dbReference type="SMART" id="SM00282">
    <property type="entry name" value="LamG"/>
    <property type="match status" value="2"/>
</dbReference>
<dbReference type="GO" id="GO:0007157">
    <property type="term" value="P:heterophilic cell-cell adhesion via plasma membrane cell adhesion molecules"/>
    <property type="evidence" value="ECO:0007669"/>
    <property type="project" value="UniProtKB-ARBA"/>
</dbReference>
<keyword evidence="3 15" id="KW-0812">Transmembrane</keyword>
<feature type="region of interest" description="Disordered" evidence="14">
    <location>
        <begin position="2088"/>
        <end position="2142"/>
    </location>
</feature>
<accession>A0A5J5D7N9</accession>
<dbReference type="GO" id="GO:0030182">
    <property type="term" value="P:neuron differentiation"/>
    <property type="evidence" value="ECO:0007669"/>
    <property type="project" value="UniProtKB-ARBA"/>
</dbReference>
<keyword evidence="10 13" id="KW-1015">Disulfide bond</keyword>
<feature type="region of interest" description="Disordered" evidence="14">
    <location>
        <begin position="2316"/>
        <end position="2338"/>
    </location>
</feature>
<feature type="domain" description="Cadherin" evidence="18">
    <location>
        <begin position="25"/>
        <end position="128"/>
    </location>
</feature>
<dbReference type="GO" id="GO:0007156">
    <property type="term" value="P:homophilic cell adhesion via plasma membrane adhesion molecules"/>
    <property type="evidence" value="ECO:0007669"/>
    <property type="project" value="InterPro"/>
</dbReference>
<feature type="domain" description="Cadherin" evidence="18">
    <location>
        <begin position="961"/>
        <end position="1066"/>
    </location>
</feature>
<evidence type="ECO:0000256" key="11">
    <source>
        <dbReference type="ARBA" id="ARBA00023180"/>
    </source>
</evidence>
<dbReference type="Pfam" id="PF00008">
    <property type="entry name" value="EGF"/>
    <property type="match status" value="1"/>
</dbReference>
<dbReference type="FunFam" id="2.10.25.10:FF:000335">
    <property type="entry name" value="protocadherin Fat 4 isoform X2"/>
    <property type="match status" value="1"/>
</dbReference>
<dbReference type="Pfam" id="PF00028">
    <property type="entry name" value="Cadherin"/>
    <property type="match status" value="12"/>
</dbReference>
<dbReference type="FunFam" id="2.60.40.60:FF:000131">
    <property type="entry name" value="FAT atypical cadherin 4"/>
    <property type="match status" value="1"/>
</dbReference>
<dbReference type="SUPFAM" id="SSF57196">
    <property type="entry name" value="EGF/Laminin"/>
    <property type="match status" value="1"/>
</dbReference>
<feature type="compositionally biased region" description="Basic and acidic residues" evidence="14">
    <location>
        <begin position="2375"/>
        <end position="2387"/>
    </location>
</feature>